<protein>
    <submittedName>
        <fullName evidence="1">Cobalt-zinc-cadmium resistance protein CzcA</fullName>
    </submittedName>
</protein>
<dbReference type="AlphaFoldDB" id="A0A3S4GT58"/>
<name>A0A3S4GT58_KLEPN</name>
<evidence type="ECO:0000313" key="2">
    <source>
        <dbReference type="Proteomes" id="UP000282433"/>
    </source>
</evidence>
<reference evidence="1 2" key="1">
    <citation type="submission" date="2018-12" db="EMBL/GenBank/DDBJ databases">
        <authorList>
            <consortium name="Pathogen Informatics"/>
        </authorList>
    </citation>
    <scope>NUCLEOTIDE SEQUENCE [LARGE SCALE GENOMIC DNA]</scope>
    <source>
        <strain evidence="1 2">NCTC13635</strain>
    </source>
</reference>
<organism evidence="1 2">
    <name type="scientific">Klebsiella pneumoniae</name>
    <dbReference type="NCBI Taxonomy" id="573"/>
    <lineage>
        <taxon>Bacteria</taxon>
        <taxon>Pseudomonadati</taxon>
        <taxon>Pseudomonadota</taxon>
        <taxon>Gammaproteobacteria</taxon>
        <taxon>Enterobacterales</taxon>
        <taxon>Enterobacteriaceae</taxon>
        <taxon>Klebsiella/Raoultella group</taxon>
        <taxon>Klebsiella</taxon>
        <taxon>Klebsiella pneumoniae complex</taxon>
    </lineage>
</organism>
<dbReference type="Proteomes" id="UP000282433">
    <property type="component" value="Chromosome"/>
</dbReference>
<accession>A0A3S4GT58</accession>
<gene>
    <name evidence="1" type="ORF">NCTC13635_06210</name>
</gene>
<sequence>MIVRPPEAERQDANHLNNVLVWSQSRQQYIPLSNVINGFALEWEDPLILRRDRTRVLDGPDRPQPAKRPNLG</sequence>
<proteinExistence type="predicted"/>
<dbReference type="EMBL" id="LR134162">
    <property type="protein sequence ID" value="VEB06692.1"/>
    <property type="molecule type" value="Genomic_DNA"/>
</dbReference>
<evidence type="ECO:0000313" key="1">
    <source>
        <dbReference type="EMBL" id="VEB06692.1"/>
    </source>
</evidence>